<name>A0A2H3IWK2_WOLCO</name>
<accession>A0A2H3IWK2</accession>
<evidence type="ECO:0000313" key="1">
    <source>
        <dbReference type="EMBL" id="PCH34362.1"/>
    </source>
</evidence>
<evidence type="ECO:0000313" key="2">
    <source>
        <dbReference type="Proteomes" id="UP000218811"/>
    </source>
</evidence>
<protein>
    <submittedName>
        <fullName evidence="1">Uncharacterized protein</fullName>
    </submittedName>
</protein>
<dbReference type="AlphaFoldDB" id="A0A2H3IWK2"/>
<dbReference type="Proteomes" id="UP000218811">
    <property type="component" value="Unassembled WGS sequence"/>
</dbReference>
<sequence>MRITFWFAGVYGPLYLSSQMIMDYWTSHDERVQGNVPCVMAENTPHAGS</sequence>
<proteinExistence type="predicted"/>
<organism evidence="1 2">
    <name type="scientific">Wolfiporia cocos (strain MD-104)</name>
    <name type="common">Brown rot fungus</name>
    <dbReference type="NCBI Taxonomy" id="742152"/>
    <lineage>
        <taxon>Eukaryota</taxon>
        <taxon>Fungi</taxon>
        <taxon>Dikarya</taxon>
        <taxon>Basidiomycota</taxon>
        <taxon>Agaricomycotina</taxon>
        <taxon>Agaricomycetes</taxon>
        <taxon>Polyporales</taxon>
        <taxon>Phaeolaceae</taxon>
        <taxon>Wolfiporia</taxon>
    </lineage>
</organism>
<keyword evidence="2" id="KW-1185">Reference proteome</keyword>
<gene>
    <name evidence="1" type="ORF">WOLCODRAFT_63085</name>
</gene>
<dbReference type="EMBL" id="KB467831">
    <property type="protein sequence ID" value="PCH34362.1"/>
    <property type="molecule type" value="Genomic_DNA"/>
</dbReference>
<reference evidence="1 2" key="1">
    <citation type="journal article" date="2012" name="Science">
        <title>The Paleozoic origin of enzymatic lignin decomposition reconstructed from 31 fungal genomes.</title>
        <authorList>
            <person name="Floudas D."/>
            <person name="Binder M."/>
            <person name="Riley R."/>
            <person name="Barry K."/>
            <person name="Blanchette R.A."/>
            <person name="Henrissat B."/>
            <person name="Martinez A.T."/>
            <person name="Otillar R."/>
            <person name="Spatafora J.W."/>
            <person name="Yadav J.S."/>
            <person name="Aerts A."/>
            <person name="Benoit I."/>
            <person name="Boyd A."/>
            <person name="Carlson A."/>
            <person name="Copeland A."/>
            <person name="Coutinho P.M."/>
            <person name="de Vries R.P."/>
            <person name="Ferreira P."/>
            <person name="Findley K."/>
            <person name="Foster B."/>
            <person name="Gaskell J."/>
            <person name="Glotzer D."/>
            <person name="Gorecki P."/>
            <person name="Heitman J."/>
            <person name="Hesse C."/>
            <person name="Hori C."/>
            <person name="Igarashi K."/>
            <person name="Jurgens J.A."/>
            <person name="Kallen N."/>
            <person name="Kersten P."/>
            <person name="Kohler A."/>
            <person name="Kuees U."/>
            <person name="Kumar T.K.A."/>
            <person name="Kuo A."/>
            <person name="LaButti K."/>
            <person name="Larrondo L.F."/>
            <person name="Lindquist E."/>
            <person name="Ling A."/>
            <person name="Lombard V."/>
            <person name="Lucas S."/>
            <person name="Lundell T."/>
            <person name="Martin R."/>
            <person name="McLaughlin D.J."/>
            <person name="Morgenstern I."/>
            <person name="Morin E."/>
            <person name="Murat C."/>
            <person name="Nagy L.G."/>
            <person name="Nolan M."/>
            <person name="Ohm R.A."/>
            <person name="Patyshakuliyeva A."/>
            <person name="Rokas A."/>
            <person name="Ruiz-Duenas F.J."/>
            <person name="Sabat G."/>
            <person name="Salamov A."/>
            <person name="Samejima M."/>
            <person name="Schmutz J."/>
            <person name="Slot J.C."/>
            <person name="St John F."/>
            <person name="Stenlid J."/>
            <person name="Sun H."/>
            <person name="Sun S."/>
            <person name="Syed K."/>
            <person name="Tsang A."/>
            <person name="Wiebenga A."/>
            <person name="Young D."/>
            <person name="Pisabarro A."/>
            <person name="Eastwood D.C."/>
            <person name="Martin F."/>
            <person name="Cullen D."/>
            <person name="Grigoriev I.V."/>
            <person name="Hibbett D.S."/>
        </authorList>
    </citation>
    <scope>NUCLEOTIDE SEQUENCE [LARGE SCALE GENOMIC DNA]</scope>
    <source>
        <strain evidence="1 2">MD-104</strain>
    </source>
</reference>